<dbReference type="InterPro" id="IPR017853">
    <property type="entry name" value="GH"/>
</dbReference>
<dbReference type="AlphaFoldDB" id="F6DP34"/>
<keyword evidence="8" id="KW-1185">Reference proteome</keyword>
<dbReference type="PANTHER" id="PTHR40079:SF4">
    <property type="entry name" value="GH26 DOMAIN-CONTAINING PROTEIN-RELATED"/>
    <property type="match status" value="1"/>
</dbReference>
<organism evidence="7 8">
    <name type="scientific">Desulforamulus ruminis (strain ATCC 23193 / DSM 2154 / NCIMB 8452 / DL)</name>
    <name type="common">Desulfotomaculum ruminis</name>
    <dbReference type="NCBI Taxonomy" id="696281"/>
    <lineage>
        <taxon>Bacteria</taxon>
        <taxon>Bacillati</taxon>
        <taxon>Bacillota</taxon>
        <taxon>Clostridia</taxon>
        <taxon>Eubacteriales</taxon>
        <taxon>Peptococcaceae</taxon>
        <taxon>Desulforamulus</taxon>
    </lineage>
</organism>
<dbReference type="Pfam" id="PF02156">
    <property type="entry name" value="Glyco_hydro_26"/>
    <property type="match status" value="1"/>
</dbReference>
<keyword evidence="5" id="KW-0732">Signal</keyword>
<feature type="domain" description="GH26" evidence="6">
    <location>
        <begin position="182"/>
        <end position="495"/>
    </location>
</feature>
<evidence type="ECO:0000256" key="5">
    <source>
        <dbReference type="SAM" id="SignalP"/>
    </source>
</evidence>
<gene>
    <name evidence="7" type="ordered locus">Desru_3661</name>
</gene>
<evidence type="ECO:0000256" key="1">
    <source>
        <dbReference type="ARBA" id="ARBA00007754"/>
    </source>
</evidence>
<dbReference type="KEGG" id="dru:Desru_3661"/>
<protein>
    <submittedName>
        <fullName evidence="7">Beta-mannanase-like protein</fullName>
    </submittedName>
</protein>
<feature type="chain" id="PRO_5038497605" evidence="5">
    <location>
        <begin position="22"/>
        <end position="510"/>
    </location>
</feature>
<dbReference type="RefSeq" id="WP_013843609.1">
    <property type="nucleotide sequence ID" value="NC_015589.1"/>
</dbReference>
<reference evidence="8" key="1">
    <citation type="submission" date="2011-05" db="EMBL/GenBank/DDBJ databases">
        <title>Complete sequence of Desulfotomaculum ruminis DSM 2154.</title>
        <authorList>
            <person name="Lucas S."/>
            <person name="Copeland A."/>
            <person name="Lapidus A."/>
            <person name="Cheng J.-F."/>
            <person name="Goodwin L."/>
            <person name="Pitluck S."/>
            <person name="Lu M."/>
            <person name="Detter J.C."/>
            <person name="Han C."/>
            <person name="Tapia R."/>
            <person name="Land M."/>
            <person name="Hauser L."/>
            <person name="Kyrpides N."/>
            <person name="Ivanova N."/>
            <person name="Mikhailova N."/>
            <person name="Pagani I."/>
            <person name="Stams A.J.M."/>
            <person name="Plugge C.M."/>
            <person name="Muyzer G."/>
            <person name="Kuever J."/>
            <person name="Parshina S.N."/>
            <person name="Ivanova A.E."/>
            <person name="Nazina T.N."/>
            <person name="Brambilla E."/>
            <person name="Spring S."/>
            <person name="Klenk H.-P."/>
            <person name="Woyke T."/>
        </authorList>
    </citation>
    <scope>NUCLEOTIDE SEQUENCE [LARGE SCALE GENOMIC DNA]</scope>
    <source>
        <strain evidence="8">ATCC 23193 / DSM 2154 / NCIB 8452 / DL</strain>
    </source>
</reference>
<keyword evidence="2 4" id="KW-0378">Hydrolase</keyword>
<comment type="similarity">
    <text evidence="1 4">Belongs to the glycosyl hydrolase 26 family.</text>
</comment>
<feature type="active site" description="Nucleophile" evidence="4">
    <location>
        <position position="428"/>
    </location>
</feature>
<dbReference type="HOGENOM" id="CLU_515537_0_0_9"/>
<dbReference type="PANTHER" id="PTHR40079">
    <property type="entry name" value="MANNAN ENDO-1,4-BETA-MANNOSIDASE E-RELATED"/>
    <property type="match status" value="1"/>
</dbReference>
<accession>F6DP34</accession>
<evidence type="ECO:0000313" key="7">
    <source>
        <dbReference type="EMBL" id="AEG61863.1"/>
    </source>
</evidence>
<evidence type="ECO:0000256" key="4">
    <source>
        <dbReference type="PROSITE-ProRule" id="PRU01100"/>
    </source>
</evidence>
<evidence type="ECO:0000256" key="3">
    <source>
        <dbReference type="ARBA" id="ARBA00023295"/>
    </source>
</evidence>
<dbReference type="EMBL" id="CP002780">
    <property type="protein sequence ID" value="AEG61863.1"/>
    <property type="molecule type" value="Genomic_DNA"/>
</dbReference>
<dbReference type="SUPFAM" id="SSF51445">
    <property type="entry name" value="(Trans)glycosidases"/>
    <property type="match status" value="1"/>
</dbReference>
<dbReference type="eggNOG" id="COG4124">
    <property type="taxonomic scope" value="Bacteria"/>
</dbReference>
<dbReference type="GO" id="GO:0006080">
    <property type="term" value="P:substituted mannan metabolic process"/>
    <property type="evidence" value="ECO:0007669"/>
    <property type="project" value="InterPro"/>
</dbReference>
<feature type="active site" description="Proton donor" evidence="4">
    <location>
        <position position="314"/>
    </location>
</feature>
<name>F6DP34_DESRL</name>
<reference evidence="7 8" key="2">
    <citation type="journal article" date="2012" name="Stand. Genomic Sci.">
        <title>Complete genome sequence of the sulfate-reducing firmicute Desulfotomaculum ruminis type strain (DL(T)).</title>
        <authorList>
            <person name="Spring S."/>
            <person name="Visser M."/>
            <person name="Lu M."/>
            <person name="Copeland A."/>
            <person name="Lapidus A."/>
            <person name="Lucas S."/>
            <person name="Cheng J.F."/>
            <person name="Han C."/>
            <person name="Tapia R."/>
            <person name="Goodwin L.A."/>
            <person name="Pitluck S."/>
            <person name="Ivanova N."/>
            <person name="Land M."/>
            <person name="Hauser L."/>
            <person name="Larimer F."/>
            <person name="Rohde M."/>
            <person name="Goker M."/>
            <person name="Detter J.C."/>
            <person name="Kyrpides N.C."/>
            <person name="Woyke T."/>
            <person name="Schaap P.J."/>
            <person name="Plugge C.M."/>
            <person name="Muyzer G."/>
            <person name="Kuever J."/>
            <person name="Pereira I.A."/>
            <person name="Parshina S.N."/>
            <person name="Bernier-Latmani R."/>
            <person name="Stams A.J."/>
            <person name="Klenk H.P."/>
        </authorList>
    </citation>
    <scope>NUCLEOTIDE SEQUENCE [LARGE SCALE GENOMIC DNA]</scope>
    <source>
        <strain evidence="8">ATCC 23193 / DSM 2154 / NCIB 8452 / DL</strain>
    </source>
</reference>
<dbReference type="OrthoDB" id="9802773at2"/>
<proteinExistence type="inferred from homology"/>
<dbReference type="STRING" id="696281.Desru_3661"/>
<dbReference type="GO" id="GO:0016985">
    <property type="term" value="F:mannan endo-1,4-beta-mannosidase activity"/>
    <property type="evidence" value="ECO:0007669"/>
    <property type="project" value="InterPro"/>
</dbReference>
<evidence type="ECO:0000313" key="8">
    <source>
        <dbReference type="Proteomes" id="UP000009234"/>
    </source>
</evidence>
<dbReference type="InterPro" id="IPR022790">
    <property type="entry name" value="GH26_dom"/>
</dbReference>
<keyword evidence="3 4" id="KW-0326">Glycosidase</keyword>
<evidence type="ECO:0000256" key="2">
    <source>
        <dbReference type="ARBA" id="ARBA00022801"/>
    </source>
</evidence>
<evidence type="ECO:0000259" key="6">
    <source>
        <dbReference type="PROSITE" id="PS51764"/>
    </source>
</evidence>
<dbReference type="PROSITE" id="PS51764">
    <property type="entry name" value="GH26"/>
    <property type="match status" value="1"/>
</dbReference>
<dbReference type="Gene3D" id="3.20.20.80">
    <property type="entry name" value="Glycosidases"/>
    <property type="match status" value="1"/>
</dbReference>
<dbReference type="InterPro" id="IPR000805">
    <property type="entry name" value="Glyco_hydro_26"/>
</dbReference>
<feature type="signal peptide" evidence="5">
    <location>
        <begin position="1"/>
        <end position="21"/>
    </location>
</feature>
<sequence length="510" mass="60253">MKKIIALFFVIAYFVSPKPSAADWQNYQNGIDGYYIQHPGAWQVDESQKGIVTRFISEDQKCIIDVYAQPLNGISAEEYILFSNKKILEQKYDVKLAAHNTKPVKGIKAQRFMWVRPQLTNRPNDLNIYREIDLIFNQKVYTFIMKTDQDHFAQYSPVLDQILQSFMLVKPFESVNHQTYNPTVQDITLKGDKAEVIIPKDKVMFGVFHPLFHPRKYTPQSLEEYKAYENSLEHKFEMIMTYTEFDKGFPTKMVQDTYADQRIMMLTWHPWQEANINSVLIPDIVDGQFDNYIVDWAKQVKAVGEPLFVRFANEMNGDWDPWCTWFYSKDRDLFVEAWQRIHRIFQEQGADNAVFVWNPHDRSFPDFKWNAPELYYPGDEYVDWVGLTCYNNGTSYPYETWRNFNDMYRPIYDEYLAKYPGKPFMITEFSSNEVGGDKVAWVQDALRSLVNYPNIRIAVWYDQTDGKRLYRIDSTPEAKEAFRQGLTNPYYLKDGIKVIPEPLDLEEKKE</sequence>
<dbReference type="Proteomes" id="UP000009234">
    <property type="component" value="Chromosome"/>
</dbReference>